<comment type="miscellaneous">
    <text evidence="14">Both phosphorylation and phosphorolysis are carried out by the same active site and suggest a common mechanism for both reactions.</text>
</comment>
<dbReference type="Proteomes" id="UP000663499">
    <property type="component" value="Chromosome"/>
</dbReference>
<dbReference type="NCBIfam" id="TIGR00679">
    <property type="entry name" value="hpr-ser"/>
    <property type="match status" value="1"/>
</dbReference>
<sequence>MKEILISKFCKELDLEIVCDGGHDAIHLSNSSINRPGLQLYGYYDHFDSDRVQIVGMVENSYLNSLKAEEKLEKLGKFFTYHFPCLVIAWDLDIEDDLLDLANKYHRVVLKSKKETTKVINQVINYLDVELAPVISVHGVLVEVFGVGVLITGSSGVGKSETALELVKRGHRLITDDMVEIKRIGDRLHGVAPKFLKQYMEIRGIGIIDVRTLYGIGAVKESMELDMNVHLEHWDSEKYYDRLGLDEEYHRILDVDIPRVVIPVTSGRNLAIIIEAGARNNRLKYMGINSAQEFCDRISKSNENMDGSDRG</sequence>
<keyword evidence="7 14" id="KW-0547">Nucleotide-binding</keyword>
<evidence type="ECO:0000259" key="16">
    <source>
        <dbReference type="Pfam" id="PF07475"/>
    </source>
</evidence>
<dbReference type="FunFam" id="3.40.50.300:FF:000174">
    <property type="entry name" value="HPr kinase/phosphorylase"/>
    <property type="match status" value="1"/>
</dbReference>
<comment type="subunit">
    <text evidence="14">Homohexamer.</text>
</comment>
<evidence type="ECO:0000256" key="2">
    <source>
        <dbReference type="ARBA" id="ARBA00001946"/>
    </source>
</evidence>
<dbReference type="Gene3D" id="3.40.1390.20">
    <property type="entry name" value="HprK N-terminal domain-like"/>
    <property type="match status" value="1"/>
</dbReference>
<feature type="binding site" evidence="14">
    <location>
        <begin position="153"/>
        <end position="160"/>
    </location>
    <ligand>
        <name>ATP</name>
        <dbReference type="ChEBI" id="CHEBI:30616"/>
    </ligand>
</feature>
<dbReference type="Pfam" id="PF07475">
    <property type="entry name" value="Hpr_kinase_C"/>
    <property type="match status" value="1"/>
</dbReference>
<dbReference type="EMBL" id="CP071444">
    <property type="protein sequence ID" value="QSX08269.1"/>
    <property type="molecule type" value="Genomic_DNA"/>
</dbReference>
<keyword evidence="11 14" id="KW-0511">Multifunctional enzyme</keyword>
<dbReference type="SUPFAM" id="SSF53795">
    <property type="entry name" value="PEP carboxykinase-like"/>
    <property type="match status" value="1"/>
</dbReference>
<dbReference type="Pfam" id="PF02603">
    <property type="entry name" value="Hpr_kinase_N"/>
    <property type="match status" value="1"/>
</dbReference>
<protein>
    <recommendedName>
        <fullName evidence="14">HPr kinase/phosphorylase</fullName>
        <shortName evidence="14">HPrK/P</shortName>
        <ecNumber evidence="14">2.7.11.-</ecNumber>
        <ecNumber evidence="14">2.7.4.-</ecNumber>
    </recommendedName>
    <alternativeName>
        <fullName evidence="14">HPr(Ser) kinase/phosphorylase</fullName>
    </alternativeName>
</protein>
<dbReference type="AlphaFoldDB" id="A0A975AH60"/>
<accession>A0A975AH60</accession>
<dbReference type="GO" id="GO:0004712">
    <property type="term" value="F:protein serine/threonine/tyrosine kinase activity"/>
    <property type="evidence" value="ECO:0007669"/>
    <property type="project" value="UniProtKB-UniRule"/>
</dbReference>
<evidence type="ECO:0000313" key="17">
    <source>
        <dbReference type="EMBL" id="QSX08269.1"/>
    </source>
</evidence>
<keyword evidence="12 14" id="KW-0119">Carbohydrate metabolism</keyword>
<comment type="similarity">
    <text evidence="3 14">Belongs to the HPrK/P family.</text>
</comment>
<dbReference type="InterPro" id="IPR028979">
    <property type="entry name" value="Ser_kin/Pase_Hpr-like_N_sf"/>
</dbReference>
<dbReference type="InterPro" id="IPR003755">
    <property type="entry name" value="HPr(Ser)_kin/Pase"/>
</dbReference>
<feature type="region of interest" description="Important for the catalytic mechanism of dephosphorylation" evidence="14">
    <location>
        <begin position="263"/>
        <end position="268"/>
    </location>
</feature>
<dbReference type="GO" id="GO:0000155">
    <property type="term" value="F:phosphorelay sensor kinase activity"/>
    <property type="evidence" value="ECO:0007669"/>
    <property type="project" value="InterPro"/>
</dbReference>
<feature type="active site" evidence="14">
    <location>
        <position position="159"/>
    </location>
</feature>
<dbReference type="GO" id="GO:0005524">
    <property type="term" value="F:ATP binding"/>
    <property type="evidence" value="ECO:0007669"/>
    <property type="project" value="UniProtKB-UniRule"/>
</dbReference>
<organism evidence="17 18">
    <name type="scientific">Alkalibacter rhizosphaerae</name>
    <dbReference type="NCBI Taxonomy" id="2815577"/>
    <lineage>
        <taxon>Bacteria</taxon>
        <taxon>Bacillati</taxon>
        <taxon>Bacillota</taxon>
        <taxon>Clostridia</taxon>
        <taxon>Eubacteriales</taxon>
        <taxon>Eubacteriaceae</taxon>
        <taxon>Alkalibacter</taxon>
    </lineage>
</organism>
<evidence type="ECO:0000256" key="6">
    <source>
        <dbReference type="ARBA" id="ARBA00022723"/>
    </source>
</evidence>
<feature type="region of interest" description="Important for the catalytic mechanism of both phosphorylation and dephosphorylation" evidence="14">
    <location>
        <begin position="200"/>
        <end position="209"/>
    </location>
</feature>
<dbReference type="GO" id="GO:0000287">
    <property type="term" value="F:magnesium ion binding"/>
    <property type="evidence" value="ECO:0007669"/>
    <property type="project" value="UniProtKB-UniRule"/>
</dbReference>
<keyword evidence="5 14" id="KW-0808">Transferase</keyword>
<evidence type="ECO:0000256" key="5">
    <source>
        <dbReference type="ARBA" id="ARBA00022679"/>
    </source>
</evidence>
<dbReference type="InterPro" id="IPR011104">
    <property type="entry name" value="Hpr_kin/Pase_C"/>
</dbReference>
<evidence type="ECO:0000256" key="13">
    <source>
        <dbReference type="ARBA" id="ARBA00047657"/>
    </source>
</evidence>
<evidence type="ECO:0000256" key="8">
    <source>
        <dbReference type="ARBA" id="ARBA00022777"/>
    </source>
</evidence>
<feature type="active site" evidence="14">
    <location>
        <position position="138"/>
    </location>
</feature>
<gene>
    <name evidence="14 17" type="primary">hprK</name>
    <name evidence="17" type="ORF">J0B03_10825</name>
</gene>
<feature type="active site" evidence="14">
    <location>
        <position position="242"/>
    </location>
</feature>
<reference evidence="17" key="1">
    <citation type="submission" date="2021-03" db="EMBL/GenBank/DDBJ databases">
        <title>Alkalibacter marinus sp. nov., isolated from tidal flat sediment.</title>
        <authorList>
            <person name="Namirimu T."/>
            <person name="Yang J.-A."/>
            <person name="Yang S.-H."/>
            <person name="Kim Y.-J."/>
            <person name="Kwon K.K."/>
        </authorList>
    </citation>
    <scope>NUCLEOTIDE SEQUENCE</scope>
    <source>
        <strain evidence="17">ES005</strain>
    </source>
</reference>
<keyword evidence="9 14" id="KW-0067">ATP-binding</keyword>
<evidence type="ECO:0000256" key="10">
    <source>
        <dbReference type="ARBA" id="ARBA00022842"/>
    </source>
</evidence>
<dbReference type="GO" id="GO:0006109">
    <property type="term" value="P:regulation of carbohydrate metabolic process"/>
    <property type="evidence" value="ECO:0007669"/>
    <property type="project" value="UniProtKB-UniRule"/>
</dbReference>
<dbReference type="PANTHER" id="PTHR30305">
    <property type="entry name" value="PROTEIN YJDM-RELATED"/>
    <property type="match status" value="1"/>
</dbReference>
<evidence type="ECO:0000256" key="9">
    <source>
        <dbReference type="ARBA" id="ARBA00022840"/>
    </source>
</evidence>
<dbReference type="CDD" id="cd01918">
    <property type="entry name" value="HprK_C"/>
    <property type="match status" value="1"/>
</dbReference>
<dbReference type="GO" id="GO:0004674">
    <property type="term" value="F:protein serine/threonine kinase activity"/>
    <property type="evidence" value="ECO:0007669"/>
    <property type="project" value="UniProtKB-KW"/>
</dbReference>
<feature type="binding site" evidence="14">
    <location>
        <position position="201"/>
    </location>
    <ligand>
        <name>Mg(2+)</name>
        <dbReference type="ChEBI" id="CHEBI:18420"/>
    </ligand>
</feature>
<dbReference type="HAMAP" id="MF_01249">
    <property type="entry name" value="HPr_kinase"/>
    <property type="match status" value="1"/>
</dbReference>
<dbReference type="EC" id="2.7.4.-" evidence="14"/>
<dbReference type="KEGG" id="alka:J0B03_10825"/>
<evidence type="ECO:0000256" key="7">
    <source>
        <dbReference type="ARBA" id="ARBA00022741"/>
    </source>
</evidence>
<feature type="domain" description="HPr kinase/phosphorylase C-terminal" evidence="16">
    <location>
        <begin position="130"/>
        <end position="297"/>
    </location>
</feature>
<evidence type="ECO:0000313" key="18">
    <source>
        <dbReference type="Proteomes" id="UP000663499"/>
    </source>
</evidence>
<keyword evidence="18" id="KW-1185">Reference proteome</keyword>
<keyword evidence="6 14" id="KW-0479">Metal-binding</keyword>
<comment type="catalytic activity">
    <reaction evidence="1 14">
        <text>[HPr protein]-L-serine + ATP = [HPr protein]-O-phospho-L-serine + ADP + H(+)</text>
        <dbReference type="Rhea" id="RHEA:46600"/>
        <dbReference type="Rhea" id="RHEA-COMP:11602"/>
        <dbReference type="Rhea" id="RHEA-COMP:11603"/>
        <dbReference type="ChEBI" id="CHEBI:15378"/>
        <dbReference type="ChEBI" id="CHEBI:29999"/>
        <dbReference type="ChEBI" id="CHEBI:30616"/>
        <dbReference type="ChEBI" id="CHEBI:83421"/>
        <dbReference type="ChEBI" id="CHEBI:456216"/>
    </reaction>
</comment>
<dbReference type="RefSeq" id="WP_207299611.1">
    <property type="nucleotide sequence ID" value="NZ_CP071444.1"/>
</dbReference>
<name>A0A975AH60_9FIRM</name>
<comment type="catalytic activity">
    <reaction evidence="13 14">
        <text>[HPr protein]-O-phospho-L-serine + phosphate + H(+) = [HPr protein]-L-serine + diphosphate</text>
        <dbReference type="Rhea" id="RHEA:46604"/>
        <dbReference type="Rhea" id="RHEA-COMP:11602"/>
        <dbReference type="Rhea" id="RHEA-COMP:11603"/>
        <dbReference type="ChEBI" id="CHEBI:15378"/>
        <dbReference type="ChEBI" id="CHEBI:29999"/>
        <dbReference type="ChEBI" id="CHEBI:33019"/>
        <dbReference type="ChEBI" id="CHEBI:43474"/>
        <dbReference type="ChEBI" id="CHEBI:83421"/>
    </reaction>
</comment>
<comment type="function">
    <text evidence="14">Catalyzes the ATP- as well as the pyrophosphate-dependent phosphorylation of a specific serine residue in HPr, a phosphocarrier protein of the phosphoenolpyruvate-dependent sugar phosphotransferase system (PTS). HprK/P also catalyzes the pyrophosphate-producing, inorganic phosphate-dependent dephosphorylation (phosphorolysis) of seryl-phosphorylated HPr (P-Ser-HPr). The two antagonistic activities of HprK/P are regulated by several intracellular metabolites, which change their concentration in response to the absence or presence of rapidly metabolisable carbon sources (glucose, fructose, etc.) in the growth medium. Therefore, by controlling the phosphorylation state of HPr, HPrK/P is a sensor enzyme that plays a major role in the regulation of carbon metabolism and sugar transport: it mediates carbon catabolite repression (CCR), and regulates PTS-catalyzed carbohydrate uptake and inducer exclusion.</text>
</comment>
<evidence type="ECO:0000259" key="15">
    <source>
        <dbReference type="Pfam" id="PF02603"/>
    </source>
</evidence>
<dbReference type="Gene3D" id="3.40.50.300">
    <property type="entry name" value="P-loop containing nucleotide triphosphate hydrolases"/>
    <property type="match status" value="1"/>
</dbReference>
<evidence type="ECO:0000256" key="11">
    <source>
        <dbReference type="ARBA" id="ARBA00023268"/>
    </source>
</evidence>
<comment type="domain">
    <text evidence="14">The Walker A ATP-binding motif also binds Pi and PPi.</text>
</comment>
<evidence type="ECO:0000256" key="14">
    <source>
        <dbReference type="HAMAP-Rule" id="MF_01249"/>
    </source>
</evidence>
<evidence type="ECO:0000256" key="12">
    <source>
        <dbReference type="ARBA" id="ARBA00023277"/>
    </source>
</evidence>
<dbReference type="InterPro" id="IPR027417">
    <property type="entry name" value="P-loop_NTPase"/>
</dbReference>
<dbReference type="EC" id="2.7.11.-" evidence="14"/>
<keyword evidence="8 14" id="KW-0418">Kinase</keyword>
<dbReference type="PANTHER" id="PTHR30305:SF1">
    <property type="entry name" value="HPR KINASE_PHOSPHORYLASE"/>
    <property type="match status" value="1"/>
</dbReference>
<dbReference type="SUPFAM" id="SSF75138">
    <property type="entry name" value="HprK N-terminal domain-like"/>
    <property type="match status" value="1"/>
</dbReference>
<feature type="domain" description="HPr(Ser) kinase/phosphorylase N-terminal" evidence="15">
    <location>
        <begin position="5"/>
        <end position="127"/>
    </location>
</feature>
<evidence type="ECO:0000256" key="3">
    <source>
        <dbReference type="ARBA" id="ARBA00006883"/>
    </source>
</evidence>
<evidence type="ECO:0000256" key="1">
    <source>
        <dbReference type="ARBA" id="ARBA00001120"/>
    </source>
</evidence>
<evidence type="ECO:0000256" key="4">
    <source>
        <dbReference type="ARBA" id="ARBA00022527"/>
    </source>
</evidence>
<dbReference type="InterPro" id="IPR011126">
    <property type="entry name" value="Hpr_kin/Pase_Hpr_N"/>
</dbReference>
<keyword evidence="10 14" id="KW-0460">Magnesium</keyword>
<proteinExistence type="inferred from homology"/>
<comment type="cofactor">
    <cofactor evidence="2 14">
        <name>Mg(2+)</name>
        <dbReference type="ChEBI" id="CHEBI:18420"/>
    </cofactor>
</comment>
<feature type="active site" description="Proton acceptor; for phosphorylation activity. Proton donor; for dephosphorylation activity" evidence="14">
    <location>
        <position position="177"/>
    </location>
</feature>
<feature type="binding site" evidence="14">
    <location>
        <position position="160"/>
    </location>
    <ligand>
        <name>Mg(2+)</name>
        <dbReference type="ChEBI" id="CHEBI:18420"/>
    </ligand>
</feature>
<keyword evidence="4 14" id="KW-0723">Serine/threonine-protein kinase</keyword>